<keyword evidence="5 7" id="KW-0472">Membrane</keyword>
<evidence type="ECO:0000313" key="11">
    <source>
        <dbReference type="Proteomes" id="UP000066480"/>
    </source>
</evidence>
<evidence type="ECO:0000256" key="7">
    <source>
        <dbReference type="SAM" id="Phobius"/>
    </source>
</evidence>
<keyword evidence="4 7" id="KW-1133">Transmembrane helix</keyword>
<dbReference type="PANTHER" id="PTHR30572">
    <property type="entry name" value="MEMBRANE COMPONENT OF TRANSPORTER-RELATED"/>
    <property type="match status" value="1"/>
</dbReference>
<dbReference type="Pfam" id="PF12704">
    <property type="entry name" value="MacB_PCD"/>
    <property type="match status" value="2"/>
</dbReference>
<dbReference type="InterPro" id="IPR025857">
    <property type="entry name" value="MacB_PCD"/>
</dbReference>
<feature type="transmembrane region" description="Helical" evidence="7">
    <location>
        <begin position="318"/>
        <end position="342"/>
    </location>
</feature>
<dbReference type="GO" id="GO:0022857">
    <property type="term" value="F:transmembrane transporter activity"/>
    <property type="evidence" value="ECO:0007669"/>
    <property type="project" value="TreeGrafter"/>
</dbReference>
<keyword evidence="3 7" id="KW-0812">Transmembrane</keyword>
<comment type="subcellular location">
    <subcellularLocation>
        <location evidence="1">Cell membrane</location>
        <topology evidence="1">Multi-pass membrane protein</topology>
    </subcellularLocation>
</comment>
<feature type="transmembrane region" description="Helical" evidence="7">
    <location>
        <begin position="772"/>
        <end position="792"/>
    </location>
</feature>
<evidence type="ECO:0000259" key="8">
    <source>
        <dbReference type="Pfam" id="PF02687"/>
    </source>
</evidence>
<feature type="transmembrane region" description="Helical" evidence="7">
    <location>
        <begin position="362"/>
        <end position="384"/>
    </location>
</feature>
<keyword evidence="2" id="KW-1003">Cell membrane</keyword>
<dbReference type="KEGG" id="lmoi:VV02_08075"/>
<dbReference type="OrthoDB" id="9780560at2"/>
<evidence type="ECO:0000256" key="3">
    <source>
        <dbReference type="ARBA" id="ARBA00022692"/>
    </source>
</evidence>
<feature type="transmembrane region" description="Helical" evidence="7">
    <location>
        <begin position="439"/>
        <end position="460"/>
    </location>
</feature>
<feature type="domain" description="MacB-like periplasmic core" evidence="9">
    <location>
        <begin position="494"/>
        <end position="689"/>
    </location>
</feature>
<dbReference type="STRING" id="571913.VV02_08075"/>
<organism evidence="10 11">
    <name type="scientific">Luteipulveratus mongoliensis</name>
    <dbReference type="NCBI Taxonomy" id="571913"/>
    <lineage>
        <taxon>Bacteria</taxon>
        <taxon>Bacillati</taxon>
        <taxon>Actinomycetota</taxon>
        <taxon>Actinomycetes</taxon>
        <taxon>Micrococcales</taxon>
        <taxon>Dermacoccaceae</taxon>
        <taxon>Luteipulveratus</taxon>
    </lineage>
</organism>
<keyword evidence="11" id="KW-1185">Reference proteome</keyword>
<gene>
    <name evidence="10" type="ORF">VV02_08075</name>
</gene>
<reference evidence="10 11" key="1">
    <citation type="submission" date="2015-03" db="EMBL/GenBank/DDBJ databases">
        <title>Luteipulveratus halotolerans sp. nov., a novel actinobacterium (Dermacoccaceae) from Sarawak, Malaysia.</title>
        <authorList>
            <person name="Juboi H."/>
            <person name="Basik A."/>
            <person name="Shamsul S.S."/>
            <person name="Arnold P."/>
            <person name="Schmitt E.K."/>
            <person name="Sanglier J.-J."/>
            <person name="Yeo T."/>
        </authorList>
    </citation>
    <scope>NUCLEOTIDE SEQUENCE [LARGE SCALE GENOMIC DNA]</scope>
    <source>
        <strain evidence="10 11">MN07-A0370</strain>
    </source>
</reference>
<proteinExistence type="inferred from homology"/>
<feature type="domain" description="MacB-like periplasmic core" evidence="9">
    <location>
        <begin position="17"/>
        <end position="238"/>
    </location>
</feature>
<dbReference type="AlphaFoldDB" id="A0A0K1JGI7"/>
<dbReference type="Pfam" id="PF02687">
    <property type="entry name" value="FtsX"/>
    <property type="match status" value="2"/>
</dbReference>
<dbReference type="InterPro" id="IPR003838">
    <property type="entry name" value="ABC3_permease_C"/>
</dbReference>
<feature type="transmembrane region" description="Helical" evidence="7">
    <location>
        <begin position="495"/>
        <end position="518"/>
    </location>
</feature>
<dbReference type="Proteomes" id="UP000066480">
    <property type="component" value="Chromosome"/>
</dbReference>
<evidence type="ECO:0000256" key="6">
    <source>
        <dbReference type="ARBA" id="ARBA00038076"/>
    </source>
</evidence>
<comment type="similarity">
    <text evidence="6">Belongs to the ABC-4 integral membrane protein family.</text>
</comment>
<evidence type="ECO:0000256" key="1">
    <source>
        <dbReference type="ARBA" id="ARBA00004651"/>
    </source>
</evidence>
<feature type="transmembrane region" description="Helical" evidence="7">
    <location>
        <begin position="270"/>
        <end position="295"/>
    </location>
</feature>
<feature type="transmembrane region" description="Helical" evidence="7">
    <location>
        <begin position="812"/>
        <end position="831"/>
    </location>
</feature>
<feature type="transmembrane region" description="Helical" evidence="7">
    <location>
        <begin position="413"/>
        <end position="433"/>
    </location>
</feature>
<dbReference type="EMBL" id="CP011112">
    <property type="protein sequence ID" value="AKU15821.1"/>
    <property type="molecule type" value="Genomic_DNA"/>
</dbReference>
<protein>
    <submittedName>
        <fullName evidence="10">ABC transporter permease</fullName>
    </submittedName>
</protein>
<dbReference type="InterPro" id="IPR050250">
    <property type="entry name" value="Macrolide_Exporter_MacB"/>
</dbReference>
<dbReference type="GO" id="GO:0005886">
    <property type="term" value="C:plasma membrane"/>
    <property type="evidence" value="ECO:0007669"/>
    <property type="project" value="UniProtKB-SubCell"/>
</dbReference>
<feature type="domain" description="ABC3 transporter permease C-terminal" evidence="8">
    <location>
        <begin position="723"/>
        <end position="838"/>
    </location>
</feature>
<evidence type="ECO:0000259" key="9">
    <source>
        <dbReference type="Pfam" id="PF12704"/>
    </source>
</evidence>
<evidence type="ECO:0000256" key="4">
    <source>
        <dbReference type="ARBA" id="ARBA00022989"/>
    </source>
</evidence>
<evidence type="ECO:0000256" key="2">
    <source>
        <dbReference type="ARBA" id="ARBA00022475"/>
    </source>
</evidence>
<name>A0A0K1JGI7_9MICO</name>
<dbReference type="PANTHER" id="PTHR30572:SF4">
    <property type="entry name" value="ABC TRANSPORTER PERMEASE YTRF"/>
    <property type="match status" value="1"/>
</dbReference>
<feature type="domain" description="ABC3 transporter permease C-terminal" evidence="8">
    <location>
        <begin position="273"/>
        <end position="394"/>
    </location>
</feature>
<sequence length="846" mass="87832">MLRASWKSLWARKVRLLMSTFAIVLGVAFVAGSLVFTATLDRAFTSIMNGTVGDVMVRPAGQKANDSFAQTRTVPASVVAKVRKVPGVARAEGDVTSYSTFVVGKNGKIVGGQGAPGIAVSFHDAPAGHDTPGLTVREGRAPTRAGELALDPATARRAGYHVGDTVNVVTSGEKPRVTGKLVGLASYSAGSMVGASLVVMDSASAQDLYAGGRDVFTDVWVTAEPGHDQAALRDAVAKVLPAGSEAVTGDQAAKEAGDDIKKALGFISTFLLIFAGVALVVGSFLIVNTFSILVAQRSRELALLRALGASRRQVTRSVLFEAVVVGFVGSTVGLGLGFVLAMGIKALFANLGLDLSGTPLEFTPRAVVAAYVVGMVVTAVAAYLPARRAAHIAPVAALRDEVALPEGTVVRRALAGALMALAGAGALVWVLAGDRDRETIWLGGGLLAVILGAVLMSPVIGRPLIRTIGAVYRKLFGAVGTLAEQNSLRNPRRTAATASALMIGLTLVVMMSVFGASANKSVDALISKNFTGDYVVSGTFGTPFSPQVVDQVKRVPGVDAVARTRFTQAEIGSERTGLGAVDPKPLAQVARLQVQQGSLDQLVGKSVFVTDKAAKDKGYRVGDQLDVKLGGVTTSMQVVAVVKAMPALLDVTTSIQGFEAAGGPRQDNYAFISRAPGADAAQVRSGVERIVAGIPTVAVKDQGEFAAEQREPIDQMLMLIYALLGLAVIIAILGIINTLALSVIERTREVGLLRAVGLSRPQLRRMVRLESVVIALLGALLGVALGIGFGVVLQRSQSSAGVAELAIPWGRLGLFVVLAGVVGVLAAWWPARRAARLDVLKAIATD</sequence>
<evidence type="ECO:0000256" key="5">
    <source>
        <dbReference type="ARBA" id="ARBA00023136"/>
    </source>
</evidence>
<accession>A0A0K1JGI7</accession>
<feature type="transmembrane region" description="Helical" evidence="7">
    <location>
        <begin position="718"/>
        <end position="744"/>
    </location>
</feature>
<evidence type="ECO:0000313" key="10">
    <source>
        <dbReference type="EMBL" id="AKU15821.1"/>
    </source>
</evidence>
<dbReference type="PATRIC" id="fig|571913.6.peg.1655"/>